<evidence type="ECO:0000313" key="1">
    <source>
        <dbReference type="EMBL" id="CDW40258.1"/>
    </source>
</evidence>
<reference evidence="1" key="1">
    <citation type="submission" date="2014-05" db="EMBL/GenBank/DDBJ databases">
        <authorList>
            <person name="Chronopoulou M."/>
        </authorList>
    </citation>
    <scope>NUCLEOTIDE SEQUENCE</scope>
    <source>
        <tissue evidence="1">Whole organism</tissue>
    </source>
</reference>
<dbReference type="AlphaFoldDB" id="A0A0K2UPR8"/>
<protein>
    <submittedName>
        <fullName evidence="1">Uncharacterized protein</fullName>
    </submittedName>
</protein>
<dbReference type="EMBL" id="HACA01022897">
    <property type="protein sequence ID" value="CDW40258.1"/>
    <property type="molecule type" value="Transcribed_RNA"/>
</dbReference>
<accession>A0A0K2UPR8</accession>
<proteinExistence type="predicted"/>
<organism evidence="1">
    <name type="scientific">Lepeophtheirus salmonis</name>
    <name type="common">Salmon louse</name>
    <name type="synonym">Caligus salmonis</name>
    <dbReference type="NCBI Taxonomy" id="72036"/>
    <lineage>
        <taxon>Eukaryota</taxon>
        <taxon>Metazoa</taxon>
        <taxon>Ecdysozoa</taxon>
        <taxon>Arthropoda</taxon>
        <taxon>Crustacea</taxon>
        <taxon>Multicrustacea</taxon>
        <taxon>Hexanauplia</taxon>
        <taxon>Copepoda</taxon>
        <taxon>Siphonostomatoida</taxon>
        <taxon>Caligidae</taxon>
        <taxon>Lepeophtheirus</taxon>
    </lineage>
</organism>
<name>A0A0K2UPR8_LEPSM</name>
<sequence>MMVQPCIFTNLYLRFYSFTLLNNKIKMHYHCLRGTMIENP</sequence>